<comment type="caution">
    <text evidence="2">The sequence shown here is derived from an EMBL/GenBank/DDBJ whole genome shotgun (WGS) entry which is preliminary data.</text>
</comment>
<dbReference type="OrthoDB" id="1299580at2759"/>
<dbReference type="PANTHER" id="PTHR46033">
    <property type="entry name" value="PROTEIN MAIN-LIKE 2"/>
    <property type="match status" value="1"/>
</dbReference>
<protein>
    <recommendedName>
        <fullName evidence="1">Aminotransferase-like plant mobile domain-containing protein</fullName>
    </recommendedName>
</protein>
<sequence>MLTSLSIDRYLKQVPYDDTWSILSNARQLLPNIDSSHIKSGNVSIAHLKTYLTVTDDREDDITITRAFIIFMMRHLWFQTANDTVPLGYLAAVNDLESATQYDWGSAILASLHHGLDTAVTTGGAITGFVQLLPYWFY</sequence>
<evidence type="ECO:0000259" key="1">
    <source>
        <dbReference type="Pfam" id="PF10536"/>
    </source>
</evidence>
<proteinExistence type="predicted"/>
<gene>
    <name evidence="2" type="ORF">GIB67_016657</name>
</gene>
<dbReference type="PANTHER" id="PTHR46033:SF8">
    <property type="entry name" value="PROTEIN MAINTENANCE OF MERISTEMS-LIKE"/>
    <property type="match status" value="1"/>
</dbReference>
<keyword evidence="3" id="KW-1185">Reference proteome</keyword>
<accession>A0A7J7MZ62</accession>
<name>A0A7J7MZ62_9MAGN</name>
<dbReference type="AlphaFoldDB" id="A0A7J7MZ62"/>
<dbReference type="EMBL" id="JACGCM010001166">
    <property type="protein sequence ID" value="KAF6160221.1"/>
    <property type="molecule type" value="Genomic_DNA"/>
</dbReference>
<dbReference type="InterPro" id="IPR019557">
    <property type="entry name" value="AminoTfrase-like_pln_mobile"/>
</dbReference>
<organism evidence="2 3">
    <name type="scientific">Kingdonia uniflora</name>
    <dbReference type="NCBI Taxonomy" id="39325"/>
    <lineage>
        <taxon>Eukaryota</taxon>
        <taxon>Viridiplantae</taxon>
        <taxon>Streptophyta</taxon>
        <taxon>Embryophyta</taxon>
        <taxon>Tracheophyta</taxon>
        <taxon>Spermatophyta</taxon>
        <taxon>Magnoliopsida</taxon>
        <taxon>Ranunculales</taxon>
        <taxon>Circaeasteraceae</taxon>
        <taxon>Kingdonia</taxon>
    </lineage>
</organism>
<evidence type="ECO:0000313" key="2">
    <source>
        <dbReference type="EMBL" id="KAF6160221.1"/>
    </source>
</evidence>
<reference evidence="2 3" key="1">
    <citation type="journal article" date="2020" name="IScience">
        <title>Genome Sequencing of the Endangered Kingdonia uniflora (Circaeasteraceae, Ranunculales) Reveals Potential Mechanisms of Evolutionary Specialization.</title>
        <authorList>
            <person name="Sun Y."/>
            <person name="Deng T."/>
            <person name="Zhang A."/>
            <person name="Moore M.J."/>
            <person name="Landis J.B."/>
            <person name="Lin N."/>
            <person name="Zhang H."/>
            <person name="Zhang X."/>
            <person name="Huang J."/>
            <person name="Zhang X."/>
            <person name="Sun H."/>
            <person name="Wang H."/>
        </authorList>
    </citation>
    <scope>NUCLEOTIDE SEQUENCE [LARGE SCALE GENOMIC DNA]</scope>
    <source>
        <strain evidence="2">TB1705</strain>
        <tissue evidence="2">Leaf</tissue>
    </source>
</reference>
<evidence type="ECO:0000313" key="3">
    <source>
        <dbReference type="Proteomes" id="UP000541444"/>
    </source>
</evidence>
<dbReference type="InterPro" id="IPR044824">
    <property type="entry name" value="MAIN-like"/>
</dbReference>
<dbReference type="Proteomes" id="UP000541444">
    <property type="component" value="Unassembled WGS sequence"/>
</dbReference>
<dbReference type="GO" id="GO:0010073">
    <property type="term" value="P:meristem maintenance"/>
    <property type="evidence" value="ECO:0007669"/>
    <property type="project" value="InterPro"/>
</dbReference>
<feature type="domain" description="Aminotransferase-like plant mobile" evidence="1">
    <location>
        <begin position="28"/>
        <end position="138"/>
    </location>
</feature>
<dbReference type="Pfam" id="PF10536">
    <property type="entry name" value="PMD"/>
    <property type="match status" value="1"/>
</dbReference>